<gene>
    <name evidence="1" type="ORF">C672_2011</name>
</gene>
<proteinExistence type="predicted"/>
<sequence length="257" mass="28165">MNNNITIAGDGYISEGNYDKIKVMGNATSNGNINTDTLKINGEARFNGNLYSKEIKVNGECKIVGDLETKNLKVNGDTVIEGDCKIENLVVNGDLCVFGILECNNVTIRGDLKVNKNINSINMKVYGDLRAKENIEGEDINIYGRINCEGLLTGESVFIFPKGISKCKEIGATHIEVNKPKNIGFWKAKFSLGYGSMGKLQCDIIEGDSIKIKNTKVNQLNGNSIDLISNCDINTIEYIDKLEIGCDCKVLKHTKIG</sequence>
<comment type="caution">
    <text evidence="1">The sequence shown here is derived from an EMBL/GenBank/DDBJ whole genome shotgun (WGS) entry which is preliminary data.</text>
</comment>
<evidence type="ECO:0000313" key="1">
    <source>
        <dbReference type="EMBL" id="EQK43067.1"/>
    </source>
</evidence>
<protein>
    <submittedName>
        <fullName evidence="1">Polymer-forming cytoskeletal family protein</fullName>
    </submittedName>
</protein>
<accession>T4VQU7</accession>
<dbReference type="EMBL" id="AVNC01000015">
    <property type="protein sequence ID" value="EQK43067.1"/>
    <property type="molecule type" value="Genomic_DNA"/>
</dbReference>
<reference evidence="1 2" key="1">
    <citation type="submission" date="2013-06" db="EMBL/GenBank/DDBJ databases">
        <authorList>
            <person name="Walk S."/>
            <person name="Aronoff D."/>
            <person name="Young V.Y."/>
            <person name="Marsh J."/>
            <person name="Harrison L."/>
            <person name="Daugherty S.C."/>
            <person name="Shefchek K.A."/>
            <person name="Hine E.E."/>
            <person name="Tallon L.J."/>
            <person name="Sadzewicz L.K."/>
            <person name="Rasko D.A."/>
        </authorList>
    </citation>
    <scope>NUCLEOTIDE SEQUENCE [LARGE SCALE GENOMIC DNA]</scope>
    <source>
        <strain evidence="1 2">ATCC 638</strain>
    </source>
</reference>
<organism evidence="1 2">
    <name type="scientific">Paraclostridium bifermentans ATCC 638 = DSM 14991</name>
    <dbReference type="NCBI Taxonomy" id="1233171"/>
    <lineage>
        <taxon>Bacteria</taxon>
        <taxon>Bacillati</taxon>
        <taxon>Bacillota</taxon>
        <taxon>Clostridia</taxon>
        <taxon>Peptostreptococcales</taxon>
        <taxon>Peptostreptococcaceae</taxon>
        <taxon>Paraclostridium</taxon>
    </lineage>
</organism>
<dbReference type="PATRIC" id="fig|1233171.3.peg.1900"/>
<dbReference type="RefSeq" id="WP_021433161.1">
    <property type="nucleotide sequence ID" value="NZ_AVNC01000015.1"/>
</dbReference>
<dbReference type="InterPro" id="IPR007607">
    <property type="entry name" value="BacA/B"/>
</dbReference>
<dbReference type="Proteomes" id="UP000015688">
    <property type="component" value="Unassembled WGS sequence"/>
</dbReference>
<dbReference type="AlphaFoldDB" id="T4VQU7"/>
<name>T4VQU7_PARBF</name>
<dbReference type="GeneID" id="67472853"/>
<dbReference type="Pfam" id="PF04519">
    <property type="entry name" value="Bactofilin"/>
    <property type="match status" value="1"/>
</dbReference>
<evidence type="ECO:0000313" key="2">
    <source>
        <dbReference type="Proteomes" id="UP000015688"/>
    </source>
</evidence>